<gene>
    <name evidence="3" type="ORF">AA0113_g7344</name>
</gene>
<protein>
    <recommendedName>
        <fullName evidence="5">REJ domain-containing protein</fullName>
    </recommendedName>
</protein>
<keyword evidence="4" id="KW-1185">Reference proteome</keyword>
<sequence>MRSSIVIQLSTLSVGVLGGVVPGPYYVNSTTTVGTPRPHVHAPGLPTPPTTLSASISDSSTAIVAPYPTSSSNTSVVDASPSSSTAYAVSNSAPEVSAVTLSVSSLLNVTTQNATLIYSPLVSSATVTSPSSIPTSEYPPVVVIVVAETVYATAQQPSSTFAYNATLPTATTSDCLTTLPASANQSSPSVVPSSATVSSILPGLALAAEIGIGEELASSSIDLGLLSSILLPDSSTINLGLLSSILLSEVTQRSVGTTYTTTTTTVIFTPTPLVPSPSSTNPSISGTTTTTVVAPTTASPSASIASPTSTSTSDSVVPSSSAVESRSTSPSESPSTILSTVTVTTPTPSSPSSTESNAEFPTAPPFSYNPSASRGSAPPISRPTPEPSSANVAGSTLSTAATPTSTRISQYGTGVPPAPSAAGASGVLSERNKERVWWVAFFGVASVFLH</sequence>
<dbReference type="Proteomes" id="UP000293823">
    <property type="component" value="Unassembled WGS sequence"/>
</dbReference>
<evidence type="ECO:0008006" key="5">
    <source>
        <dbReference type="Google" id="ProtNLM"/>
    </source>
</evidence>
<evidence type="ECO:0000256" key="1">
    <source>
        <dbReference type="SAM" id="MobiDB-lite"/>
    </source>
</evidence>
<reference evidence="4" key="1">
    <citation type="journal article" date="2019" name="bioRxiv">
        <title>Genomics, evolutionary history and diagnostics of the Alternaria alternata species group including apple and Asian pear pathotypes.</title>
        <authorList>
            <person name="Armitage A.D."/>
            <person name="Cockerton H.M."/>
            <person name="Sreenivasaprasad S."/>
            <person name="Woodhall J.W."/>
            <person name="Lane C.R."/>
            <person name="Harrison R.J."/>
            <person name="Clarkson J.P."/>
        </authorList>
    </citation>
    <scope>NUCLEOTIDE SEQUENCE [LARGE SCALE GENOMIC DNA]</scope>
    <source>
        <strain evidence="4">RGR 97.0016</strain>
    </source>
</reference>
<feature type="compositionally biased region" description="Low complexity" evidence="1">
    <location>
        <begin position="393"/>
        <end position="406"/>
    </location>
</feature>
<keyword evidence="2" id="KW-0732">Signal</keyword>
<organism evidence="3 4">
    <name type="scientific">Alternaria arborescens</name>
    <dbReference type="NCBI Taxonomy" id="156630"/>
    <lineage>
        <taxon>Eukaryota</taxon>
        <taxon>Fungi</taxon>
        <taxon>Dikarya</taxon>
        <taxon>Ascomycota</taxon>
        <taxon>Pezizomycotina</taxon>
        <taxon>Dothideomycetes</taxon>
        <taxon>Pleosporomycetidae</taxon>
        <taxon>Pleosporales</taxon>
        <taxon>Pleosporineae</taxon>
        <taxon>Pleosporaceae</taxon>
        <taxon>Alternaria</taxon>
        <taxon>Alternaria sect. Alternaria</taxon>
    </lineage>
</organism>
<evidence type="ECO:0000256" key="2">
    <source>
        <dbReference type="SAM" id="SignalP"/>
    </source>
</evidence>
<evidence type="ECO:0000313" key="3">
    <source>
        <dbReference type="EMBL" id="RYO59881.1"/>
    </source>
</evidence>
<accession>A0A4Q4RS60</accession>
<dbReference type="AlphaFoldDB" id="A0A4Q4RS60"/>
<proteinExistence type="predicted"/>
<dbReference type="EMBL" id="PEJP01000028">
    <property type="protein sequence ID" value="RYO59881.1"/>
    <property type="molecule type" value="Genomic_DNA"/>
</dbReference>
<evidence type="ECO:0000313" key="4">
    <source>
        <dbReference type="Proteomes" id="UP000293823"/>
    </source>
</evidence>
<name>A0A4Q4RS60_9PLEO</name>
<feature type="chain" id="PRO_5020430835" description="REJ domain-containing protein" evidence="2">
    <location>
        <begin position="19"/>
        <end position="450"/>
    </location>
</feature>
<feature type="compositionally biased region" description="Low complexity" evidence="1">
    <location>
        <begin position="270"/>
        <end position="354"/>
    </location>
</feature>
<dbReference type="OrthoDB" id="3695731at2759"/>
<feature type="region of interest" description="Disordered" evidence="1">
    <location>
        <begin position="270"/>
        <end position="426"/>
    </location>
</feature>
<feature type="signal peptide" evidence="2">
    <location>
        <begin position="1"/>
        <end position="18"/>
    </location>
</feature>
<comment type="caution">
    <text evidence="3">The sequence shown here is derived from an EMBL/GenBank/DDBJ whole genome shotgun (WGS) entry which is preliminary data.</text>
</comment>